<dbReference type="PROSITE" id="PS50006">
    <property type="entry name" value="FHA_DOMAIN"/>
    <property type="match status" value="1"/>
</dbReference>
<dbReference type="eggNOG" id="KOG0032">
    <property type="taxonomic scope" value="Eukaryota"/>
</dbReference>
<evidence type="ECO:0000313" key="8">
    <source>
        <dbReference type="EMBL" id="CCG25943.1"/>
    </source>
</evidence>
<dbReference type="InterPro" id="IPR017441">
    <property type="entry name" value="Protein_kinase_ATP_BS"/>
</dbReference>
<name>H8X383_CANO9</name>
<evidence type="ECO:0000259" key="7">
    <source>
        <dbReference type="PROSITE" id="PS50011"/>
    </source>
</evidence>
<dbReference type="GO" id="GO:0004674">
    <property type="term" value="F:protein serine/threonine kinase activity"/>
    <property type="evidence" value="ECO:0007669"/>
    <property type="project" value="UniProtKB-KW"/>
</dbReference>
<feature type="binding site" evidence="4">
    <location>
        <position position="172"/>
    </location>
    <ligand>
        <name>ATP</name>
        <dbReference type="ChEBI" id="CHEBI:30616"/>
    </ligand>
</feature>
<comment type="similarity">
    <text evidence="1">Belongs to the protein kinase superfamily. CAMK Ser/Thr protein kinase family. CHEK2 subfamily.</text>
</comment>
<feature type="domain" description="Protein kinase" evidence="7">
    <location>
        <begin position="143"/>
        <end position="402"/>
    </location>
</feature>
<dbReference type="GO" id="GO:0030447">
    <property type="term" value="P:filamentous growth"/>
    <property type="evidence" value="ECO:0007669"/>
    <property type="project" value="UniProtKB-ARBA"/>
</dbReference>
<reference evidence="8 9" key="1">
    <citation type="journal article" date="2012" name="PLoS ONE">
        <title>Sequence and analysis of the genome of the pathogenic yeast Candida orthopsilosis.</title>
        <authorList>
            <person name="Riccombeni A."/>
            <person name="Vidanes G."/>
            <person name="Proux-Wera E."/>
            <person name="Wolfe K.H."/>
            <person name="Butler G."/>
        </authorList>
    </citation>
    <scope>NUCLEOTIDE SEQUENCE [LARGE SCALE GENOMIC DNA]</scope>
    <source>
        <strain evidence="8 9">Co 90-125</strain>
    </source>
</reference>
<evidence type="ECO:0000256" key="5">
    <source>
        <dbReference type="RuleBase" id="RU000304"/>
    </source>
</evidence>
<dbReference type="SUPFAM" id="SSF56112">
    <property type="entry name" value="Protein kinase-like (PK-like)"/>
    <property type="match status" value="1"/>
</dbReference>
<dbReference type="EMBL" id="HE681721">
    <property type="protein sequence ID" value="CCG25943.1"/>
    <property type="molecule type" value="Genomic_DNA"/>
</dbReference>
<dbReference type="PROSITE" id="PS00107">
    <property type="entry name" value="PROTEIN_KINASE_ATP"/>
    <property type="match status" value="1"/>
</dbReference>
<dbReference type="CDD" id="cd22670">
    <property type="entry name" value="FHA_MEK1-like"/>
    <property type="match status" value="1"/>
</dbReference>
<dbReference type="RefSeq" id="XP_003868847.1">
    <property type="nucleotide sequence ID" value="XM_003868799.1"/>
</dbReference>
<dbReference type="PROSITE" id="PS00108">
    <property type="entry name" value="PROTEIN_KINASE_ST"/>
    <property type="match status" value="1"/>
</dbReference>
<dbReference type="OrthoDB" id="74764at2759"/>
<dbReference type="Pfam" id="PF00069">
    <property type="entry name" value="Pkinase"/>
    <property type="match status" value="1"/>
</dbReference>
<keyword evidence="2 4" id="KW-0547">Nucleotide-binding</keyword>
<evidence type="ECO:0000256" key="3">
    <source>
        <dbReference type="ARBA" id="ARBA00022840"/>
    </source>
</evidence>
<dbReference type="KEGG" id="cot:CORT_0C05690"/>
<dbReference type="AlphaFoldDB" id="H8X383"/>
<proteinExistence type="inferred from homology"/>
<dbReference type="Gene3D" id="2.60.200.20">
    <property type="match status" value="1"/>
</dbReference>
<dbReference type="InterPro" id="IPR000719">
    <property type="entry name" value="Prot_kinase_dom"/>
</dbReference>
<sequence length="422" mass="47944">MEIIAVFRIETLNGTKVTTYTKSQKLKKHKLDTIDSLPLFASEVIKIGRGKTCDVRIDNPAISLHHATIWSVQFDSDTSPLVYINDHSRNGLLHNENDMCNEETRILKDGDTFEFKTAAIFTYETLEVDDTQDNSTLTIDTWNISDSLLGTGSFGSVFVASSTTDYKLYAVKVLKSRSKSSEFELLRTVRHPNIIRIYDAVTINSSTYLFQELVCGGDLFSYLVNDNHLRAIPEQEAIFIVFQIMKALQFLHKHLKIVHRDLKLDNILLKLPLPKSRIYICDFGIAKKLTRSRTNTSVGTIEYSAPEVFDTDSKGKSTKSYNYKCDVWSLGIVSHILLTGISPFYSESKEQILMSARRGQLNFTKKQFLLVSKSARAFLLALLNVDPQLRVDADGCFDCAWIASNRAKLERFYREKVVDTQN</sequence>
<dbReference type="Proteomes" id="UP000005018">
    <property type="component" value="Chromosome 3"/>
</dbReference>
<dbReference type="InterPro" id="IPR008984">
    <property type="entry name" value="SMAD_FHA_dom_sf"/>
</dbReference>
<dbReference type="SMART" id="SM00240">
    <property type="entry name" value="FHA"/>
    <property type="match status" value="1"/>
</dbReference>
<dbReference type="GO" id="GO:0005524">
    <property type="term" value="F:ATP binding"/>
    <property type="evidence" value="ECO:0007669"/>
    <property type="project" value="UniProtKB-UniRule"/>
</dbReference>
<keyword evidence="5" id="KW-0418">Kinase</keyword>
<dbReference type="InterPro" id="IPR000253">
    <property type="entry name" value="FHA_dom"/>
</dbReference>
<protein>
    <submittedName>
        <fullName evidence="8">Uncharacterized protein</fullName>
    </submittedName>
</protein>
<dbReference type="PROSITE" id="PS50011">
    <property type="entry name" value="PROTEIN_KINASE_DOM"/>
    <property type="match status" value="1"/>
</dbReference>
<organism evidence="8 9">
    <name type="scientific">Candida orthopsilosis (strain 90-125)</name>
    <name type="common">Yeast</name>
    <dbReference type="NCBI Taxonomy" id="1136231"/>
    <lineage>
        <taxon>Eukaryota</taxon>
        <taxon>Fungi</taxon>
        <taxon>Dikarya</taxon>
        <taxon>Ascomycota</taxon>
        <taxon>Saccharomycotina</taxon>
        <taxon>Pichiomycetes</taxon>
        <taxon>Debaryomycetaceae</taxon>
        <taxon>Candida/Lodderomyces clade</taxon>
        <taxon>Candida</taxon>
    </lineage>
</organism>
<dbReference type="Gene3D" id="1.10.510.10">
    <property type="entry name" value="Transferase(Phosphotransferase) domain 1"/>
    <property type="match status" value="1"/>
</dbReference>
<keyword evidence="5" id="KW-0808">Transferase</keyword>
<dbReference type="SMART" id="SM00220">
    <property type="entry name" value="S_TKc"/>
    <property type="match status" value="1"/>
</dbReference>
<evidence type="ECO:0000256" key="2">
    <source>
        <dbReference type="ARBA" id="ARBA00022741"/>
    </source>
</evidence>
<dbReference type="InterPro" id="IPR008271">
    <property type="entry name" value="Ser/Thr_kinase_AS"/>
</dbReference>
<gene>
    <name evidence="8" type="ORF">CORT_0C05690</name>
</gene>
<evidence type="ECO:0000259" key="6">
    <source>
        <dbReference type="PROSITE" id="PS50006"/>
    </source>
</evidence>
<dbReference type="PANTHER" id="PTHR24347">
    <property type="entry name" value="SERINE/THREONINE-PROTEIN KINASE"/>
    <property type="match status" value="1"/>
</dbReference>
<evidence type="ECO:0000313" key="9">
    <source>
        <dbReference type="Proteomes" id="UP000005018"/>
    </source>
</evidence>
<dbReference type="Pfam" id="PF00498">
    <property type="entry name" value="FHA"/>
    <property type="match status" value="1"/>
</dbReference>
<dbReference type="SUPFAM" id="SSF49879">
    <property type="entry name" value="SMAD/FHA domain"/>
    <property type="match status" value="1"/>
</dbReference>
<feature type="domain" description="FHA" evidence="6">
    <location>
        <begin position="45"/>
        <end position="99"/>
    </location>
</feature>
<evidence type="ECO:0000256" key="4">
    <source>
        <dbReference type="PROSITE-ProRule" id="PRU10141"/>
    </source>
</evidence>
<keyword evidence="5" id="KW-0723">Serine/threonine-protein kinase</keyword>
<evidence type="ECO:0000256" key="1">
    <source>
        <dbReference type="ARBA" id="ARBA00005575"/>
    </source>
</evidence>
<dbReference type="HOGENOM" id="CLU_000288_63_0_1"/>
<accession>H8X383</accession>
<dbReference type="GeneID" id="14539661"/>
<keyword evidence="9" id="KW-1185">Reference proteome</keyword>
<keyword evidence="3 4" id="KW-0067">ATP-binding</keyword>
<dbReference type="InterPro" id="IPR011009">
    <property type="entry name" value="Kinase-like_dom_sf"/>
</dbReference>